<dbReference type="InterPro" id="IPR029044">
    <property type="entry name" value="Nucleotide-diphossugar_trans"/>
</dbReference>
<accession>A0A1H7L1K0</accession>
<dbReference type="AlphaFoldDB" id="A0A1H7L1K0"/>
<protein>
    <recommendedName>
        <fullName evidence="3">Glycosyl transferase family 2</fullName>
    </recommendedName>
</protein>
<name>A0A1H7L1K0_9SPHN</name>
<gene>
    <name evidence="1" type="ORF">SAMN05216382_1124</name>
</gene>
<dbReference type="RefSeq" id="WP_093004193.1">
    <property type="nucleotide sequence ID" value="NZ_FNZZ01000002.1"/>
</dbReference>
<evidence type="ECO:0000313" key="2">
    <source>
        <dbReference type="Proteomes" id="UP000199214"/>
    </source>
</evidence>
<evidence type="ECO:0000313" key="1">
    <source>
        <dbReference type="EMBL" id="SEK92704.1"/>
    </source>
</evidence>
<proteinExistence type="predicted"/>
<organism evidence="1 2">
    <name type="scientific">Sphingomonas palmae</name>
    <dbReference type="NCBI Taxonomy" id="1855283"/>
    <lineage>
        <taxon>Bacteria</taxon>
        <taxon>Pseudomonadati</taxon>
        <taxon>Pseudomonadota</taxon>
        <taxon>Alphaproteobacteria</taxon>
        <taxon>Sphingomonadales</taxon>
        <taxon>Sphingomonadaceae</taxon>
        <taxon>Sphingomonas</taxon>
    </lineage>
</organism>
<dbReference type="OrthoDB" id="9801954at2"/>
<sequence>MTSGTAKPLEVGPDADIYLFSTTDLASGRHDALHRMVRSVAQARDERPARVIRLLLLLQNAADHPAPDLPDWVEVHAVPRLVPLSTARNILLQRVDLPCDPATASVIAFPDDDAWYPAGSLHFITDLIALDAAADFAVCRSGNAAHSPRIDTRDQRMRLQQAISYGSSNTIFVRASLASRLGLFDEQLGLGTPAVAGEDTDYAIRAWHDARRARFVDAALVGHRDNDPLLKRRYFHGALQAIRKHRSRSFAARVAFIRKRLIGLRLRLRLR</sequence>
<evidence type="ECO:0008006" key="3">
    <source>
        <dbReference type="Google" id="ProtNLM"/>
    </source>
</evidence>
<dbReference type="Gene3D" id="3.90.550.10">
    <property type="entry name" value="Spore Coat Polysaccharide Biosynthesis Protein SpsA, Chain A"/>
    <property type="match status" value="1"/>
</dbReference>
<keyword evidence="2" id="KW-1185">Reference proteome</keyword>
<dbReference type="SUPFAM" id="SSF53448">
    <property type="entry name" value="Nucleotide-diphospho-sugar transferases"/>
    <property type="match status" value="1"/>
</dbReference>
<dbReference type="EMBL" id="FNZZ01000002">
    <property type="protein sequence ID" value="SEK92704.1"/>
    <property type="molecule type" value="Genomic_DNA"/>
</dbReference>
<dbReference type="STRING" id="1855283.SAMN05216382_1124"/>
<dbReference type="Proteomes" id="UP000199214">
    <property type="component" value="Unassembled WGS sequence"/>
</dbReference>
<reference evidence="2" key="1">
    <citation type="submission" date="2016-10" db="EMBL/GenBank/DDBJ databases">
        <authorList>
            <person name="Varghese N."/>
            <person name="Submissions S."/>
        </authorList>
    </citation>
    <scope>NUCLEOTIDE SEQUENCE [LARGE SCALE GENOMIC DNA]</scope>
    <source>
        <strain evidence="2">JS21-1</strain>
    </source>
</reference>